<evidence type="ECO:0000256" key="4">
    <source>
        <dbReference type="ARBA" id="ARBA00008269"/>
    </source>
</evidence>
<keyword evidence="11" id="KW-0206">Cytoskeleton</keyword>
<dbReference type="GO" id="GO:0004843">
    <property type="term" value="F:cysteine-type deubiquitinase activity"/>
    <property type="evidence" value="ECO:0007669"/>
    <property type="project" value="UniProtKB-UniRule"/>
</dbReference>
<name>A0A813W5W9_9BILA</name>
<dbReference type="EC" id="3.4.19.12" evidence="13"/>
<dbReference type="InterPro" id="IPR028889">
    <property type="entry name" value="USP"/>
</dbReference>
<feature type="compositionally biased region" description="Low complexity" evidence="14">
    <location>
        <begin position="432"/>
        <end position="444"/>
    </location>
</feature>
<dbReference type="GO" id="GO:0006897">
    <property type="term" value="P:endocytosis"/>
    <property type="evidence" value="ECO:0007669"/>
    <property type="project" value="UniProtKB-KW"/>
</dbReference>
<dbReference type="PANTHER" id="PTHR21646:SF86">
    <property type="entry name" value="UBIQUITIN CARBOXYL-TERMINAL HYDROLASE"/>
    <property type="match status" value="1"/>
</dbReference>
<keyword evidence="8" id="KW-0677">Repeat</keyword>
<dbReference type="PROSITE" id="PS00973">
    <property type="entry name" value="USP_2"/>
    <property type="match status" value="1"/>
</dbReference>
<evidence type="ECO:0000256" key="5">
    <source>
        <dbReference type="ARBA" id="ARBA00022490"/>
    </source>
</evidence>
<dbReference type="GO" id="GO:0006508">
    <property type="term" value="P:proteolysis"/>
    <property type="evidence" value="ECO:0007669"/>
    <property type="project" value="UniProtKB-KW"/>
</dbReference>
<keyword evidence="13" id="KW-0645">Protease</keyword>
<dbReference type="GO" id="GO:0048471">
    <property type="term" value="C:perinuclear region of cytoplasm"/>
    <property type="evidence" value="ECO:0007669"/>
    <property type="project" value="UniProtKB-SubCell"/>
</dbReference>
<sequence length="952" mass="110098">MPSVNVSQVQSTKPTRCPHIIQLGDDFKEILDKKLLEFEHTQQEALTNQHLFENEVSKSEADEECNSLVCSNQIVSNSQNFLKCNECKCFKNLWLCLKENCYYVGCGQDQMSNKHSSAHAAKSFHPLSINLTTKNVWCELCSTRVNLDSNIPSLGSNFKQLNQLKFSKNYVVNDKIDKDSKKIIADDYDLISYLDKENDQSSIVNDENDSQNQIVQYGQLGLDNLGNTCYMNAALQALSNCYAFTSFFLDCTTYIHQVANLNKSTLLNQSSNRSSLLSLNYVKLMKDLWQPPDRLNIKTNKIEPISSLTPVDFVHSVKLLNPMFRGYQQNDSQEFLIYLMDQLHEELKRPILIEQISNESTDDDDDEDDDETVIQSSDKDSGFSSTNGSCRKSFSNDLDTESIDSYVTCGDEDQTSDLSDNNLDFSDADDGNSLNQQYLNNNNNKNKKIKNSKSSNPKIRQKPNYTSIITETFEGKLMSQVQCLECNNISTTTESFLHLSIPIPSKEYLQMLQNRVVNQEQSNQSSGWLGWLFDIMKGYVWSNTIRLSDCLTAFFSDDDLKGDNMYSCEKCKKLTNGVKYSKILNLPEVLIIHLKRFRHDAMFSTGKISAYITFPIDNLNMQPFVHKECKNEITQYDLNSVICHYGGSEGGHYTSYARNYFNEEWYEFDDSFCRQVESLTVQNAQAYVLFYKKKNIKTDGINDQLRNLFASRVENKLIESMLRPYFISKQWMHKLKYFGESGPIDNSDFLCKHNFVYPRCWKLIEELTISCTEETWQFLVDNFGIKFERNTDSFKNFSNYLFPCKQCQLDDESIKQRQLYEKEEFLRLQDKWNQEQYSSPSSSSRVYAISKSWFKEWEKFVQMNDCPFEHQIPGEINNLPICMPQKQKENKVKQIKHFQINPKISNFRLSEEMWKFLLKIYGGGPELLIAGGQQKCTNGIKDKSVNGKIQII</sequence>
<dbReference type="PROSITE" id="PS00972">
    <property type="entry name" value="USP_1"/>
    <property type="match status" value="1"/>
</dbReference>
<dbReference type="Gene3D" id="3.30.40.10">
    <property type="entry name" value="Zinc/RING finger domain, C3HC4 (zinc finger)"/>
    <property type="match status" value="1"/>
</dbReference>
<evidence type="ECO:0000256" key="10">
    <source>
        <dbReference type="ARBA" id="ARBA00022833"/>
    </source>
</evidence>
<dbReference type="PROSITE" id="PS50235">
    <property type="entry name" value="USP_3"/>
    <property type="match status" value="1"/>
</dbReference>
<dbReference type="OrthoDB" id="73004at2759"/>
<evidence type="ECO:0000256" key="14">
    <source>
        <dbReference type="SAM" id="MobiDB-lite"/>
    </source>
</evidence>
<evidence type="ECO:0000256" key="8">
    <source>
        <dbReference type="ARBA" id="ARBA00022737"/>
    </source>
</evidence>
<organism evidence="18 19">
    <name type="scientific">Brachionus calyciflorus</name>
    <dbReference type="NCBI Taxonomy" id="104777"/>
    <lineage>
        <taxon>Eukaryota</taxon>
        <taxon>Metazoa</taxon>
        <taxon>Spiralia</taxon>
        <taxon>Gnathifera</taxon>
        <taxon>Rotifera</taxon>
        <taxon>Eurotatoria</taxon>
        <taxon>Monogononta</taxon>
        <taxon>Pseudotrocha</taxon>
        <taxon>Ploima</taxon>
        <taxon>Brachionidae</taxon>
        <taxon>Brachionus</taxon>
    </lineage>
</organism>
<feature type="compositionally biased region" description="Acidic residues" evidence="14">
    <location>
        <begin position="360"/>
        <end position="372"/>
    </location>
</feature>
<dbReference type="InterPro" id="IPR050185">
    <property type="entry name" value="Ub_carboxyl-term_hydrolase"/>
</dbReference>
<dbReference type="InterPro" id="IPR001394">
    <property type="entry name" value="Peptidase_C19_UCH"/>
</dbReference>
<keyword evidence="7" id="KW-0479">Metal-binding</keyword>
<dbReference type="PANTHER" id="PTHR21646">
    <property type="entry name" value="UBIQUITIN CARBOXYL-TERMINAL HYDROLASE"/>
    <property type="match status" value="1"/>
</dbReference>
<dbReference type="SMART" id="SM00695">
    <property type="entry name" value="DUSP"/>
    <property type="match status" value="2"/>
</dbReference>
<dbReference type="InterPro" id="IPR001607">
    <property type="entry name" value="Znf_UBP"/>
</dbReference>
<evidence type="ECO:0000259" key="16">
    <source>
        <dbReference type="PROSITE" id="PS50271"/>
    </source>
</evidence>
<evidence type="ECO:0000259" key="15">
    <source>
        <dbReference type="PROSITE" id="PS50235"/>
    </source>
</evidence>
<comment type="caution">
    <text evidence="18">The sequence shown here is derived from an EMBL/GenBank/DDBJ whole genome shotgun (WGS) entry which is preliminary data.</text>
</comment>
<feature type="region of interest" description="Disordered" evidence="14">
    <location>
        <begin position="357"/>
        <end position="390"/>
    </location>
</feature>
<dbReference type="SMART" id="SM00290">
    <property type="entry name" value="ZnF_UBP"/>
    <property type="match status" value="1"/>
</dbReference>
<keyword evidence="6" id="KW-0254">Endocytosis</keyword>
<keyword evidence="10" id="KW-0862">Zinc</keyword>
<dbReference type="PROSITE" id="PS50271">
    <property type="entry name" value="ZF_UBP"/>
    <property type="match status" value="1"/>
</dbReference>
<dbReference type="SUPFAM" id="SSF143791">
    <property type="entry name" value="DUSP-like"/>
    <property type="match status" value="2"/>
</dbReference>
<dbReference type="Gene3D" id="3.90.70.10">
    <property type="entry name" value="Cysteine proteinases"/>
    <property type="match status" value="2"/>
</dbReference>
<feature type="compositionally biased region" description="Low complexity" evidence="14">
    <location>
        <begin position="416"/>
        <end position="425"/>
    </location>
</feature>
<feature type="domain" description="USP" evidence="15">
    <location>
        <begin position="220"/>
        <end position="694"/>
    </location>
</feature>
<reference evidence="18" key="1">
    <citation type="submission" date="2021-02" db="EMBL/GenBank/DDBJ databases">
        <authorList>
            <person name="Nowell W R."/>
        </authorList>
    </citation>
    <scope>NUCLEOTIDE SEQUENCE</scope>
    <source>
        <strain evidence="18">Ploen Becks lab</strain>
    </source>
</reference>
<evidence type="ECO:0000256" key="2">
    <source>
        <dbReference type="ARBA" id="ARBA00004300"/>
    </source>
</evidence>
<dbReference type="Pfam" id="PF00443">
    <property type="entry name" value="UCH"/>
    <property type="match status" value="1"/>
</dbReference>
<keyword evidence="13" id="KW-0833">Ubl conjugation pathway</keyword>
<dbReference type="InterPro" id="IPR018200">
    <property type="entry name" value="USP_CS"/>
</dbReference>
<dbReference type="Pfam" id="PF06337">
    <property type="entry name" value="DUSP"/>
    <property type="match status" value="1"/>
</dbReference>
<dbReference type="SUPFAM" id="SSF54001">
    <property type="entry name" value="Cysteine proteinases"/>
    <property type="match status" value="1"/>
</dbReference>
<evidence type="ECO:0000313" key="19">
    <source>
        <dbReference type="Proteomes" id="UP000663879"/>
    </source>
</evidence>
<comment type="subcellular location">
    <subcellularLocation>
        <location evidence="2">Cytoplasm</location>
        <location evidence="2">Cytoskeleton</location>
        <location evidence="2">Microtubule organizing center</location>
        <location evidence="2">Centrosome</location>
    </subcellularLocation>
    <subcellularLocation>
        <location evidence="3">Cytoplasm</location>
        <location evidence="3">Perinuclear region</location>
    </subcellularLocation>
</comment>
<dbReference type="InterPro" id="IPR035927">
    <property type="entry name" value="DUSP-like_sf"/>
</dbReference>
<dbReference type="CDD" id="cd02674">
    <property type="entry name" value="Peptidase_C19R"/>
    <property type="match status" value="1"/>
</dbReference>
<evidence type="ECO:0000259" key="17">
    <source>
        <dbReference type="PROSITE" id="PS51283"/>
    </source>
</evidence>
<evidence type="ECO:0000313" key="18">
    <source>
        <dbReference type="EMBL" id="CAF0856128.1"/>
    </source>
</evidence>
<dbReference type="InterPro" id="IPR013083">
    <property type="entry name" value="Znf_RING/FYVE/PHD"/>
</dbReference>
<protein>
    <recommendedName>
        <fullName evidence="13">Ubiquitin carboxyl-terminal hydrolase</fullName>
        <ecNumber evidence="13">3.4.19.12</ecNumber>
    </recommendedName>
</protein>
<comment type="catalytic activity">
    <reaction evidence="1 13">
        <text>Thiol-dependent hydrolysis of ester, thioester, amide, peptide and isopeptide bonds formed by the C-terminal Gly of ubiquitin (a 76-residue protein attached to proteins as an intracellular targeting signal).</text>
        <dbReference type="EC" id="3.4.19.12"/>
    </reaction>
</comment>
<evidence type="ECO:0000256" key="11">
    <source>
        <dbReference type="ARBA" id="ARBA00023212"/>
    </source>
</evidence>
<comment type="similarity">
    <text evidence="4">Belongs to the peptidase C19 family. USP20/USP33 subfamily.</text>
</comment>
<evidence type="ECO:0000256" key="7">
    <source>
        <dbReference type="ARBA" id="ARBA00022723"/>
    </source>
</evidence>
<dbReference type="SUPFAM" id="SSF57850">
    <property type="entry name" value="RING/U-box"/>
    <property type="match status" value="1"/>
</dbReference>
<evidence type="ECO:0000256" key="13">
    <source>
        <dbReference type="RuleBase" id="RU366025"/>
    </source>
</evidence>
<dbReference type="Gene3D" id="3.30.2230.10">
    <property type="entry name" value="DUSP-like"/>
    <property type="match status" value="1"/>
</dbReference>
<evidence type="ECO:0000256" key="9">
    <source>
        <dbReference type="ARBA" id="ARBA00022771"/>
    </source>
</evidence>
<dbReference type="InterPro" id="IPR038765">
    <property type="entry name" value="Papain-like_cys_pep_sf"/>
</dbReference>
<dbReference type="EMBL" id="CAJNOC010001337">
    <property type="protein sequence ID" value="CAF0856128.1"/>
    <property type="molecule type" value="Genomic_DNA"/>
</dbReference>
<dbReference type="AlphaFoldDB" id="A0A813W5W9"/>
<keyword evidence="13" id="KW-0788">Thiol protease</keyword>
<dbReference type="InterPro" id="IPR006615">
    <property type="entry name" value="Pept_C19_DUSP"/>
</dbReference>
<keyword evidence="13" id="KW-0378">Hydrolase</keyword>
<evidence type="ECO:0000256" key="1">
    <source>
        <dbReference type="ARBA" id="ARBA00000707"/>
    </source>
</evidence>
<proteinExistence type="inferred from homology"/>
<feature type="domain" description="DUSP" evidence="17">
    <location>
        <begin position="811"/>
        <end position="933"/>
    </location>
</feature>
<evidence type="ECO:0000256" key="3">
    <source>
        <dbReference type="ARBA" id="ARBA00004556"/>
    </source>
</evidence>
<dbReference type="GO" id="GO:0008270">
    <property type="term" value="F:zinc ion binding"/>
    <property type="evidence" value="ECO:0007669"/>
    <property type="project" value="UniProtKB-KW"/>
</dbReference>
<feature type="domain" description="UBP-type" evidence="16">
    <location>
        <begin position="63"/>
        <end position="169"/>
    </location>
</feature>
<dbReference type="Pfam" id="PF02148">
    <property type="entry name" value="zf-UBP"/>
    <property type="match status" value="1"/>
</dbReference>
<evidence type="ECO:0000256" key="6">
    <source>
        <dbReference type="ARBA" id="ARBA00022583"/>
    </source>
</evidence>
<evidence type="ECO:0000256" key="12">
    <source>
        <dbReference type="PROSITE-ProRule" id="PRU00502"/>
    </source>
</evidence>
<feature type="region of interest" description="Disordered" evidence="14">
    <location>
        <begin position="409"/>
        <end position="463"/>
    </location>
</feature>
<keyword evidence="19" id="KW-1185">Reference proteome</keyword>
<keyword evidence="9 12" id="KW-0863">Zinc-finger</keyword>
<dbReference type="GO" id="GO:0016579">
    <property type="term" value="P:protein deubiquitination"/>
    <property type="evidence" value="ECO:0007669"/>
    <property type="project" value="InterPro"/>
</dbReference>
<dbReference type="Proteomes" id="UP000663879">
    <property type="component" value="Unassembled WGS sequence"/>
</dbReference>
<accession>A0A813W5W9</accession>
<gene>
    <name evidence="18" type="ORF">OXX778_LOCUS9203</name>
</gene>
<keyword evidence="5" id="KW-0963">Cytoplasm</keyword>
<dbReference type="PROSITE" id="PS51283">
    <property type="entry name" value="DUSP"/>
    <property type="match status" value="1"/>
</dbReference>
<dbReference type="GO" id="GO:0005813">
    <property type="term" value="C:centrosome"/>
    <property type="evidence" value="ECO:0007669"/>
    <property type="project" value="UniProtKB-SubCell"/>
</dbReference>